<evidence type="ECO:0000256" key="2">
    <source>
        <dbReference type="ARBA" id="ARBA00005967"/>
    </source>
</evidence>
<evidence type="ECO:0000256" key="24">
    <source>
        <dbReference type="RuleBase" id="RU363065"/>
    </source>
</evidence>
<evidence type="ECO:0000313" key="25">
    <source>
        <dbReference type="EMBL" id="MPV86224.1"/>
    </source>
</evidence>
<keyword evidence="7 24" id="KW-0997">Cell inner membrane</keyword>
<feature type="binding site" evidence="22">
    <location>
        <position position="77"/>
    </location>
    <ligand>
        <name>ATP</name>
        <dbReference type="ChEBI" id="CHEBI:30616"/>
    </ligand>
</feature>
<feature type="binding site" evidence="21">
    <location>
        <position position="98"/>
    </location>
    <ligand>
        <name>substrate</name>
    </ligand>
</feature>
<dbReference type="Proteomes" id="UP000471298">
    <property type="component" value="Unassembled WGS sequence"/>
</dbReference>
<feature type="binding site" evidence="23">
    <location>
        <position position="29"/>
    </location>
    <ligand>
        <name>a divalent metal cation</name>
        <dbReference type="ChEBI" id="CHEBI:60240"/>
    </ligand>
</feature>
<keyword evidence="16 24" id="KW-0443">Lipid metabolism</keyword>
<dbReference type="Gene3D" id="1.10.287.3610">
    <property type="match status" value="1"/>
</dbReference>
<gene>
    <name evidence="25" type="ORF">GCU85_05705</name>
</gene>
<evidence type="ECO:0000256" key="20">
    <source>
        <dbReference type="PIRSR" id="PIRSR600829-1"/>
    </source>
</evidence>
<comment type="caution">
    <text evidence="24">Lacks conserved residue(s) required for the propagation of feature annotation.</text>
</comment>
<feature type="binding site" evidence="22">
    <location>
        <position position="29"/>
    </location>
    <ligand>
        <name>ATP</name>
        <dbReference type="ChEBI" id="CHEBI:30616"/>
    </ligand>
</feature>
<evidence type="ECO:0000256" key="1">
    <source>
        <dbReference type="ARBA" id="ARBA00004429"/>
    </source>
</evidence>
<evidence type="ECO:0000256" key="23">
    <source>
        <dbReference type="PIRSR" id="PIRSR600829-4"/>
    </source>
</evidence>
<dbReference type="EC" id="2.7.1.107" evidence="3 24"/>
<keyword evidence="6" id="KW-0444">Lipid biosynthesis</keyword>
<dbReference type="GO" id="GO:0004143">
    <property type="term" value="F:ATP-dependent diacylglycerol kinase activity"/>
    <property type="evidence" value="ECO:0007669"/>
    <property type="project" value="UniProtKB-EC"/>
</dbReference>
<dbReference type="GO" id="GO:0005886">
    <property type="term" value="C:plasma membrane"/>
    <property type="evidence" value="ECO:0007669"/>
    <property type="project" value="UniProtKB-SubCell"/>
</dbReference>
<dbReference type="CDD" id="cd14264">
    <property type="entry name" value="DAGK_IM"/>
    <property type="match status" value="1"/>
</dbReference>
<comment type="catalytic activity">
    <reaction evidence="24">
        <text>a 1,2-diacyl-sn-glycerol + ATP = a 1,2-diacyl-sn-glycero-3-phosphate + ADP + H(+)</text>
        <dbReference type="Rhea" id="RHEA:10272"/>
        <dbReference type="ChEBI" id="CHEBI:15378"/>
        <dbReference type="ChEBI" id="CHEBI:17815"/>
        <dbReference type="ChEBI" id="CHEBI:30616"/>
        <dbReference type="ChEBI" id="CHEBI:58608"/>
        <dbReference type="ChEBI" id="CHEBI:456216"/>
        <dbReference type="EC" id="2.7.1.107"/>
    </reaction>
</comment>
<evidence type="ECO:0000256" key="3">
    <source>
        <dbReference type="ARBA" id="ARBA00012133"/>
    </source>
</evidence>
<evidence type="ECO:0000256" key="11">
    <source>
        <dbReference type="ARBA" id="ARBA00022741"/>
    </source>
</evidence>
<keyword evidence="19 24" id="KW-1208">Phospholipid metabolism</keyword>
<evidence type="ECO:0000256" key="12">
    <source>
        <dbReference type="ARBA" id="ARBA00022777"/>
    </source>
</evidence>
<comment type="cofactor">
    <cofactor evidence="23">
        <name>Mg(2+)</name>
        <dbReference type="ChEBI" id="CHEBI:18420"/>
    </cofactor>
    <text evidence="23">Mn(2+), Zn(2+), Cd(2+) and Co(2+) support activity to lesser extents.</text>
</comment>
<keyword evidence="15 24" id="KW-1133">Transmembrane helix</keyword>
<evidence type="ECO:0000256" key="18">
    <source>
        <dbReference type="ARBA" id="ARBA00023209"/>
    </source>
</evidence>
<proteinExistence type="inferred from homology"/>
<comment type="similarity">
    <text evidence="2 24">Belongs to the bacterial diacylglycerol kinase family.</text>
</comment>
<keyword evidence="10 23" id="KW-0479">Metal-binding</keyword>
<dbReference type="AlphaFoldDB" id="A0A6N7ETT3"/>
<keyword evidence="11 22" id="KW-0547">Nucleotide-binding</keyword>
<keyword evidence="12 24" id="KW-0418">Kinase</keyword>
<evidence type="ECO:0000256" key="22">
    <source>
        <dbReference type="PIRSR" id="PIRSR600829-3"/>
    </source>
</evidence>
<feature type="transmembrane region" description="Helical" evidence="24">
    <location>
        <begin position="96"/>
        <end position="117"/>
    </location>
</feature>
<reference evidence="25 26" key="1">
    <citation type="submission" date="2019-10" db="EMBL/GenBank/DDBJ databases">
        <title>Cardiobacteriales fam. a chemoheterotrophic member of the order Cardiobacteriales, and proposal of Cardiobacteriales fam. nov.</title>
        <authorList>
            <person name="Wang C."/>
        </authorList>
    </citation>
    <scope>NUCLEOTIDE SEQUENCE [LARGE SCALE GENOMIC DNA]</scope>
    <source>
        <strain evidence="25 26">ML27</strain>
    </source>
</reference>
<dbReference type="Pfam" id="PF01219">
    <property type="entry name" value="DAGK_prokar"/>
    <property type="match status" value="1"/>
</dbReference>
<protein>
    <recommendedName>
        <fullName evidence="4 24">Diacylglycerol kinase</fullName>
        <ecNumber evidence="3 24">2.7.1.107</ecNumber>
    </recommendedName>
</protein>
<evidence type="ECO:0000256" key="10">
    <source>
        <dbReference type="ARBA" id="ARBA00022723"/>
    </source>
</evidence>
<feature type="binding site" evidence="21">
    <location>
        <begin position="31"/>
        <end position="35"/>
    </location>
    <ligand>
        <name>substrate</name>
    </ligand>
</feature>
<dbReference type="GO" id="GO:0005524">
    <property type="term" value="F:ATP binding"/>
    <property type="evidence" value="ECO:0007669"/>
    <property type="project" value="UniProtKB-KW"/>
</dbReference>
<evidence type="ECO:0000256" key="9">
    <source>
        <dbReference type="ARBA" id="ARBA00022692"/>
    </source>
</evidence>
<evidence type="ECO:0000256" key="8">
    <source>
        <dbReference type="ARBA" id="ARBA00022679"/>
    </source>
</evidence>
<accession>A0A6N7ETT3</accession>
<dbReference type="FunCoup" id="A0A6N7ETT3">
    <property type="interactions" value="118"/>
</dbReference>
<evidence type="ECO:0000256" key="15">
    <source>
        <dbReference type="ARBA" id="ARBA00022989"/>
    </source>
</evidence>
<dbReference type="InterPro" id="IPR033718">
    <property type="entry name" value="DAGK_prok"/>
</dbReference>
<feature type="binding site" evidence="22">
    <location>
        <position position="10"/>
    </location>
    <ligand>
        <name>ATP</name>
        <dbReference type="ChEBI" id="CHEBI:30616"/>
    </ligand>
</feature>
<evidence type="ECO:0000313" key="26">
    <source>
        <dbReference type="Proteomes" id="UP000471298"/>
    </source>
</evidence>
<dbReference type="GO" id="GO:0006654">
    <property type="term" value="P:phosphatidic acid biosynthetic process"/>
    <property type="evidence" value="ECO:0007669"/>
    <property type="project" value="InterPro"/>
</dbReference>
<dbReference type="InterPro" id="IPR000829">
    <property type="entry name" value="DAGK"/>
</dbReference>
<keyword evidence="13 22" id="KW-0067">ATP-binding</keyword>
<evidence type="ECO:0000256" key="13">
    <source>
        <dbReference type="ARBA" id="ARBA00022840"/>
    </source>
</evidence>
<dbReference type="PANTHER" id="PTHR34299:SF1">
    <property type="entry name" value="DIACYLGLYCEROL KINASE"/>
    <property type="match status" value="1"/>
</dbReference>
<keyword evidence="8 24" id="KW-0808">Transferase</keyword>
<dbReference type="RefSeq" id="WP_152810228.1">
    <property type="nucleotide sequence ID" value="NZ_WHNW01000005.1"/>
</dbReference>
<dbReference type="InterPro" id="IPR036945">
    <property type="entry name" value="DAGK_sf"/>
</dbReference>
<feature type="binding site" evidence="21">
    <location>
        <position position="70"/>
    </location>
    <ligand>
        <name>substrate</name>
    </ligand>
</feature>
<feature type="binding site" evidence="22">
    <location>
        <position position="17"/>
    </location>
    <ligand>
        <name>ATP</name>
        <dbReference type="ChEBI" id="CHEBI:30616"/>
    </ligand>
</feature>
<keyword evidence="9 24" id="KW-0812">Transmembrane</keyword>
<evidence type="ECO:0000256" key="21">
    <source>
        <dbReference type="PIRSR" id="PIRSR600829-2"/>
    </source>
</evidence>
<evidence type="ECO:0000256" key="16">
    <source>
        <dbReference type="ARBA" id="ARBA00023098"/>
    </source>
</evidence>
<comment type="caution">
    <text evidence="25">The sequence shown here is derived from an EMBL/GenBank/DDBJ whole genome shotgun (WGS) entry which is preliminary data.</text>
</comment>
<comment type="subcellular location">
    <subcellularLocation>
        <location evidence="1 24">Cell inner membrane</location>
        <topology evidence="1 24">Multi-pass membrane protein</topology>
    </subcellularLocation>
</comment>
<evidence type="ECO:0000256" key="17">
    <source>
        <dbReference type="ARBA" id="ARBA00023136"/>
    </source>
</evidence>
<keyword evidence="18" id="KW-0594">Phospholipid biosynthesis</keyword>
<keyword evidence="26" id="KW-1185">Reference proteome</keyword>
<name>A0A6N7ETT3_9GAMM</name>
<feature type="binding site" evidence="23">
    <location>
        <position position="77"/>
    </location>
    <ligand>
        <name>a divalent metal cation</name>
        <dbReference type="ChEBI" id="CHEBI:60240"/>
    </ligand>
</feature>
<organism evidence="25 26">
    <name type="scientific">Ostreibacterium oceani</name>
    <dbReference type="NCBI Taxonomy" id="2654998"/>
    <lineage>
        <taxon>Bacteria</taxon>
        <taxon>Pseudomonadati</taxon>
        <taxon>Pseudomonadota</taxon>
        <taxon>Gammaproteobacteria</taxon>
        <taxon>Cardiobacteriales</taxon>
        <taxon>Ostreibacteriaceae</taxon>
        <taxon>Ostreibacterium</taxon>
    </lineage>
</organism>
<dbReference type="InParanoid" id="A0A6N7ETT3"/>
<comment type="function">
    <text evidence="24">Catalyzes the ATP-dependent phosphorylation of sn-l,2-diacylglycerol (DAG) to phosphatidic acid. Involved in the recycling of diacylglycerol produced as a by-product during membrane-derived oligosaccharide (MDO) biosynthesis.</text>
</comment>
<dbReference type="PANTHER" id="PTHR34299">
    <property type="entry name" value="DIACYLGLYCEROL KINASE"/>
    <property type="match status" value="1"/>
</dbReference>
<dbReference type="EMBL" id="WHNW01000005">
    <property type="protein sequence ID" value="MPV86224.1"/>
    <property type="molecule type" value="Genomic_DNA"/>
</dbReference>
<sequence length="118" mass="12874">MKPKRQGLSRLIHACRYSKQGFINTFKGEAAFRQECAAIAVLLPLSFVIAASAIEWLLLVTSLGLILLAELFNSAIESVVDRFDEQHPDFGKAKDAGSAAVSVTLIMAVITWITILLL</sequence>
<evidence type="ECO:0000256" key="5">
    <source>
        <dbReference type="ARBA" id="ARBA00022475"/>
    </source>
</evidence>
<keyword evidence="17 24" id="KW-0472">Membrane</keyword>
<evidence type="ECO:0000256" key="6">
    <source>
        <dbReference type="ARBA" id="ARBA00022516"/>
    </source>
</evidence>
<evidence type="ECO:0000256" key="4">
    <source>
        <dbReference type="ARBA" id="ARBA00017575"/>
    </source>
</evidence>
<feature type="binding site" evidence="21">
    <location>
        <position position="10"/>
    </location>
    <ligand>
        <name>substrate</name>
    </ligand>
</feature>
<feature type="binding site" evidence="22">
    <location>
        <begin position="94"/>
        <end position="95"/>
    </location>
    <ligand>
        <name>ATP</name>
        <dbReference type="ChEBI" id="CHEBI:30616"/>
    </ligand>
</feature>
<keyword evidence="5" id="KW-1003">Cell membrane</keyword>
<keyword evidence="14 23" id="KW-0460">Magnesium</keyword>
<evidence type="ECO:0000256" key="7">
    <source>
        <dbReference type="ARBA" id="ARBA00022519"/>
    </source>
</evidence>
<evidence type="ECO:0000256" key="19">
    <source>
        <dbReference type="ARBA" id="ARBA00023264"/>
    </source>
</evidence>
<feature type="active site" description="Proton acceptor" evidence="20">
    <location>
        <position position="70"/>
    </location>
</feature>
<evidence type="ECO:0000256" key="14">
    <source>
        <dbReference type="ARBA" id="ARBA00022842"/>
    </source>
</evidence>
<dbReference type="GO" id="GO:0046872">
    <property type="term" value="F:metal ion binding"/>
    <property type="evidence" value="ECO:0007669"/>
    <property type="project" value="UniProtKB-KW"/>
</dbReference>